<evidence type="ECO:0000313" key="1">
    <source>
        <dbReference type="EMBL" id="CAB3742898.1"/>
    </source>
</evidence>
<dbReference type="EMBL" id="CADIJQ010000016">
    <property type="protein sequence ID" value="CAB3742898.1"/>
    <property type="molecule type" value="Genomic_DNA"/>
</dbReference>
<dbReference type="RefSeq" id="WP_175171821.1">
    <property type="nucleotide sequence ID" value="NZ_CADIJQ010000016.1"/>
</dbReference>
<accession>A0A6S7AYT4</accession>
<sequence length="118" mass="12729">MHKDVFQTDDDGLYLYASVANELALSPGTFNIAYGAYEDAPPAPPAGKWPRRVGEAWVMVDDYRTTPLWVVATGMPYSIGADHDGAGGKVSYPGWGALPAWLTADEPPRPDEADSDET</sequence>
<evidence type="ECO:0000313" key="2">
    <source>
        <dbReference type="Proteomes" id="UP000494269"/>
    </source>
</evidence>
<evidence type="ECO:0008006" key="3">
    <source>
        <dbReference type="Google" id="ProtNLM"/>
    </source>
</evidence>
<proteinExistence type="predicted"/>
<dbReference type="Proteomes" id="UP000494269">
    <property type="component" value="Unassembled WGS sequence"/>
</dbReference>
<dbReference type="AlphaFoldDB" id="A0A6S7AYT4"/>
<gene>
    <name evidence="1" type="ORF">LMG3441_05914</name>
</gene>
<name>A0A6S7AYT4_9BURK</name>
<keyword evidence="2" id="KW-1185">Reference proteome</keyword>
<protein>
    <recommendedName>
        <fullName evidence="3">Phage tail protein</fullName>
    </recommendedName>
</protein>
<reference evidence="1 2" key="1">
    <citation type="submission" date="2020-04" db="EMBL/GenBank/DDBJ databases">
        <authorList>
            <person name="De Canck E."/>
        </authorList>
    </citation>
    <scope>NUCLEOTIDE SEQUENCE [LARGE SCALE GENOMIC DNA]</scope>
    <source>
        <strain evidence="1 2">LMG 3441</strain>
    </source>
</reference>
<organism evidence="1 2">
    <name type="scientific">Achromobacter kerstersii</name>
    <dbReference type="NCBI Taxonomy" id="1353890"/>
    <lineage>
        <taxon>Bacteria</taxon>
        <taxon>Pseudomonadati</taxon>
        <taxon>Pseudomonadota</taxon>
        <taxon>Betaproteobacteria</taxon>
        <taxon>Burkholderiales</taxon>
        <taxon>Alcaligenaceae</taxon>
        <taxon>Achromobacter</taxon>
    </lineage>
</organism>